<accession>A0A098EB62</accession>
<dbReference type="EMBL" id="CCXY01000281">
    <property type="protein sequence ID" value="CEG13247.1"/>
    <property type="molecule type" value="Genomic_DNA"/>
</dbReference>
<evidence type="ECO:0000313" key="1">
    <source>
        <dbReference type="EMBL" id="CEG13247.1"/>
    </source>
</evidence>
<organism evidence="1">
    <name type="scientific">groundwater metagenome</name>
    <dbReference type="NCBI Taxonomy" id="717931"/>
    <lineage>
        <taxon>unclassified sequences</taxon>
        <taxon>metagenomes</taxon>
        <taxon>ecological metagenomes</taxon>
    </lineage>
</organism>
<protein>
    <submittedName>
        <fullName evidence="1">Uncharacterized protein</fullName>
    </submittedName>
</protein>
<dbReference type="AlphaFoldDB" id="A0A098EB62"/>
<reference evidence="1" key="1">
    <citation type="submission" date="2014-09" db="EMBL/GenBank/DDBJ databases">
        <authorList>
            <person name="Probst J Alexander"/>
        </authorList>
    </citation>
    <scope>NUCLEOTIDE SEQUENCE</scope>
</reference>
<gene>
    <name evidence="1" type="ORF">MSIBF_A3510003</name>
</gene>
<sequence length="73" mass="8444">MSTVASCKQINKEFIDELKNNANDLSSFLQDQNERAIVYVLEKLGRLDNDHSRKPLLNLLNHTNENMVVIKMQ</sequence>
<name>A0A098EB62_9ZZZZ</name>
<proteinExistence type="predicted"/>